<gene>
    <name evidence="2" type="ordered locus">Msil_1488</name>
</gene>
<evidence type="ECO:0000256" key="1">
    <source>
        <dbReference type="SAM" id="MobiDB-lite"/>
    </source>
</evidence>
<dbReference type="Proteomes" id="UP000002257">
    <property type="component" value="Chromosome"/>
</dbReference>
<dbReference type="KEGG" id="msl:Msil_1488"/>
<dbReference type="STRING" id="395965.Msil_1488"/>
<evidence type="ECO:0000313" key="2">
    <source>
        <dbReference type="EMBL" id="ACK50443.1"/>
    </source>
</evidence>
<keyword evidence="3" id="KW-1185">Reference proteome</keyword>
<dbReference type="AlphaFoldDB" id="B8ESV8"/>
<evidence type="ECO:0000313" key="3">
    <source>
        <dbReference type="Proteomes" id="UP000002257"/>
    </source>
</evidence>
<name>B8ESV8_METSB</name>
<feature type="region of interest" description="Disordered" evidence="1">
    <location>
        <begin position="1"/>
        <end position="70"/>
    </location>
</feature>
<accession>B8ESV8</accession>
<dbReference type="eggNOG" id="COG3846">
    <property type="taxonomic scope" value="Bacteria"/>
</dbReference>
<reference evidence="2 3" key="1">
    <citation type="journal article" date="2010" name="J. Bacteriol.">
        <title>Complete genome sequence of the aerobic facultative methanotroph Methylocella silvestris BL2.</title>
        <authorList>
            <person name="Chen Y."/>
            <person name="Crombie A."/>
            <person name="Rahman M.T."/>
            <person name="Dedysh S.N."/>
            <person name="Liesack W."/>
            <person name="Stott M.B."/>
            <person name="Alam M."/>
            <person name="Theisen A.R."/>
            <person name="Murrell J.C."/>
            <person name="Dunfield P.F."/>
        </authorList>
    </citation>
    <scope>NUCLEOTIDE SEQUENCE [LARGE SCALE GENOMIC DNA]</scope>
    <source>
        <strain evidence="3">DSM 15510 / CIP 108128 / LMG 27833 / NCIMB 13906 / BL2</strain>
    </source>
</reference>
<dbReference type="OrthoDB" id="9788052at2"/>
<dbReference type="RefSeq" id="WP_012590513.1">
    <property type="nucleotide sequence ID" value="NC_011666.1"/>
</dbReference>
<organism evidence="2 3">
    <name type="scientific">Methylocella silvestris (strain DSM 15510 / CIP 108128 / LMG 27833 / NCIMB 13906 / BL2)</name>
    <dbReference type="NCBI Taxonomy" id="395965"/>
    <lineage>
        <taxon>Bacteria</taxon>
        <taxon>Pseudomonadati</taxon>
        <taxon>Pseudomonadota</taxon>
        <taxon>Alphaproteobacteria</taxon>
        <taxon>Hyphomicrobiales</taxon>
        <taxon>Beijerinckiaceae</taxon>
        <taxon>Methylocella</taxon>
    </lineage>
</organism>
<proteinExistence type="predicted"/>
<dbReference type="EMBL" id="CP001280">
    <property type="protein sequence ID" value="ACK50443.1"/>
    <property type="molecule type" value="Genomic_DNA"/>
</dbReference>
<sequence>MGTVEGGAAAAEASYAGSGSTTATSAPPAWASRLKRSQAIRHGVSTAAHAVRAGDSAGGGHAVDLSEKNP</sequence>
<dbReference type="HOGENOM" id="CLU_2753292_0_0_5"/>
<protein>
    <submittedName>
        <fullName evidence="2">Conjugal transfer protein TrbL</fullName>
    </submittedName>
</protein>
<feature type="compositionally biased region" description="Low complexity" evidence="1">
    <location>
        <begin position="1"/>
        <end position="32"/>
    </location>
</feature>